<name>A0A3S4SGU4_MYCAU</name>
<feature type="region of interest" description="Disordered" evidence="1">
    <location>
        <begin position="1"/>
        <end position="45"/>
    </location>
</feature>
<proteinExistence type="predicted"/>
<reference evidence="2 3" key="1">
    <citation type="submission" date="2018-12" db="EMBL/GenBank/DDBJ databases">
        <authorList>
            <consortium name="Pathogen Informatics"/>
        </authorList>
    </citation>
    <scope>NUCLEOTIDE SEQUENCE [LARGE SCALE GENOMIC DNA]</scope>
    <source>
        <strain evidence="2 3">NCTC10437</strain>
    </source>
</reference>
<gene>
    <name evidence="2" type="ORF">NCTC10437_01744</name>
</gene>
<feature type="compositionally biased region" description="Polar residues" evidence="1">
    <location>
        <begin position="31"/>
        <end position="45"/>
    </location>
</feature>
<dbReference type="AlphaFoldDB" id="A0A3S4SGU4"/>
<evidence type="ECO:0000313" key="3">
    <source>
        <dbReference type="Proteomes" id="UP000279306"/>
    </source>
</evidence>
<sequence>MRDMKDVVKKDETAGHDSRDLDPSDTDHPTGTEQAADNAATESPS</sequence>
<feature type="compositionally biased region" description="Basic and acidic residues" evidence="1">
    <location>
        <begin position="1"/>
        <end position="30"/>
    </location>
</feature>
<protein>
    <submittedName>
        <fullName evidence="2">Uncharacterized protein</fullName>
    </submittedName>
</protein>
<keyword evidence="3" id="KW-1185">Reference proteome</keyword>
<evidence type="ECO:0000256" key="1">
    <source>
        <dbReference type="SAM" id="MobiDB-lite"/>
    </source>
</evidence>
<dbReference type="Proteomes" id="UP000279306">
    <property type="component" value="Chromosome"/>
</dbReference>
<organism evidence="2 3">
    <name type="scientific">Mycolicibacterium aurum</name>
    <name type="common">Mycobacterium aurum</name>
    <dbReference type="NCBI Taxonomy" id="1791"/>
    <lineage>
        <taxon>Bacteria</taxon>
        <taxon>Bacillati</taxon>
        <taxon>Actinomycetota</taxon>
        <taxon>Actinomycetes</taxon>
        <taxon>Mycobacteriales</taxon>
        <taxon>Mycobacteriaceae</taxon>
        <taxon>Mycolicibacterium</taxon>
    </lineage>
</organism>
<dbReference type="STRING" id="1791.GCA_001049355_04398"/>
<evidence type="ECO:0000313" key="2">
    <source>
        <dbReference type="EMBL" id="VEG53000.1"/>
    </source>
</evidence>
<accession>A0A3S4SGU4</accession>
<dbReference type="KEGG" id="mauu:NCTC10437_01744"/>
<dbReference type="EMBL" id="LR134356">
    <property type="protein sequence ID" value="VEG53000.1"/>
    <property type="molecule type" value="Genomic_DNA"/>
</dbReference>